<dbReference type="InterPro" id="IPR002656">
    <property type="entry name" value="Acyl_transf_3_dom"/>
</dbReference>
<evidence type="ECO:0000313" key="4">
    <source>
        <dbReference type="Proteomes" id="UP000823863"/>
    </source>
</evidence>
<dbReference type="GO" id="GO:0016747">
    <property type="term" value="F:acyltransferase activity, transferring groups other than amino-acyl groups"/>
    <property type="evidence" value="ECO:0007669"/>
    <property type="project" value="InterPro"/>
</dbReference>
<keyword evidence="3" id="KW-0808">Transferase</keyword>
<feature type="transmembrane region" description="Helical" evidence="1">
    <location>
        <begin position="20"/>
        <end position="38"/>
    </location>
</feature>
<dbReference type="AlphaFoldDB" id="A0A9D2TDU8"/>
<accession>A0A9D2TDU8</accession>
<protein>
    <submittedName>
        <fullName evidence="3">Acyltransferase</fullName>
    </submittedName>
</protein>
<organism evidence="3 4">
    <name type="scientific">Candidatus Enterocloster excrementigallinarum</name>
    <dbReference type="NCBI Taxonomy" id="2838558"/>
    <lineage>
        <taxon>Bacteria</taxon>
        <taxon>Bacillati</taxon>
        <taxon>Bacillota</taxon>
        <taxon>Clostridia</taxon>
        <taxon>Lachnospirales</taxon>
        <taxon>Lachnospiraceae</taxon>
        <taxon>Enterocloster</taxon>
    </lineage>
</organism>
<keyword evidence="1" id="KW-0472">Membrane</keyword>
<comment type="caution">
    <text evidence="3">The sequence shown here is derived from an EMBL/GenBank/DDBJ whole genome shotgun (WGS) entry which is preliminary data.</text>
</comment>
<sequence length="340" mass="38676">MFVNQYGIYWCPFPVQAGSVYYGSIGVSLFFILSGATLTYSGHQKAFSLRRYYKKRFLTLFPSFYLAYAAAFLYLFYRSGVITPQAPKWTFLFTLLGLDGHLTRLVPNYYLVGEWFLGTIILLYLFYPLLAWAMKRWKTKALAAIGICYVALVYVYRFEGIPVEWNAAVRIPEMAFGIYFMNRYLEHKAPATPSLFSALCALAVFLLALLFPVPGYMIYNITAAGISAFLLLFYLGTLLHSRRLSMMVSWVSRYSYGIFLCHHIVLQQVCIRWQDRAFSTTELFCLLLVTMASIAFGAYWITKGGQCLANFIAPPYAPSVAAVQDGPSSHRLEPFPSVKK</sequence>
<keyword evidence="1" id="KW-0812">Transmembrane</keyword>
<feature type="transmembrane region" description="Helical" evidence="1">
    <location>
        <begin position="58"/>
        <end position="77"/>
    </location>
</feature>
<feature type="transmembrane region" description="Helical" evidence="1">
    <location>
        <begin position="217"/>
        <end position="239"/>
    </location>
</feature>
<dbReference type="Proteomes" id="UP000823863">
    <property type="component" value="Unassembled WGS sequence"/>
</dbReference>
<feature type="domain" description="Acyltransferase 3" evidence="2">
    <location>
        <begin position="21"/>
        <end position="294"/>
    </location>
</feature>
<keyword evidence="1" id="KW-1133">Transmembrane helix</keyword>
<evidence type="ECO:0000313" key="3">
    <source>
        <dbReference type="EMBL" id="HJC66730.1"/>
    </source>
</evidence>
<name>A0A9D2TDU8_9FIRM</name>
<dbReference type="Pfam" id="PF01757">
    <property type="entry name" value="Acyl_transf_3"/>
    <property type="match status" value="1"/>
</dbReference>
<reference evidence="3" key="1">
    <citation type="journal article" date="2021" name="PeerJ">
        <title>Extensive microbial diversity within the chicken gut microbiome revealed by metagenomics and culture.</title>
        <authorList>
            <person name="Gilroy R."/>
            <person name="Ravi A."/>
            <person name="Getino M."/>
            <person name="Pursley I."/>
            <person name="Horton D.L."/>
            <person name="Alikhan N.F."/>
            <person name="Baker D."/>
            <person name="Gharbi K."/>
            <person name="Hall N."/>
            <person name="Watson M."/>
            <person name="Adriaenssens E.M."/>
            <person name="Foster-Nyarko E."/>
            <person name="Jarju S."/>
            <person name="Secka A."/>
            <person name="Antonio M."/>
            <person name="Oren A."/>
            <person name="Chaudhuri R.R."/>
            <person name="La Ragione R."/>
            <person name="Hildebrand F."/>
            <person name="Pallen M.J."/>
        </authorList>
    </citation>
    <scope>NUCLEOTIDE SEQUENCE</scope>
    <source>
        <strain evidence="3">CHK198-12963</strain>
    </source>
</reference>
<keyword evidence="3" id="KW-0012">Acyltransferase</keyword>
<gene>
    <name evidence="3" type="ORF">H9931_08435</name>
</gene>
<reference evidence="3" key="2">
    <citation type="submission" date="2021-04" db="EMBL/GenBank/DDBJ databases">
        <authorList>
            <person name="Gilroy R."/>
        </authorList>
    </citation>
    <scope>NUCLEOTIDE SEQUENCE</scope>
    <source>
        <strain evidence="3">CHK198-12963</strain>
    </source>
</reference>
<feature type="transmembrane region" description="Helical" evidence="1">
    <location>
        <begin position="141"/>
        <end position="157"/>
    </location>
</feature>
<evidence type="ECO:0000259" key="2">
    <source>
        <dbReference type="Pfam" id="PF01757"/>
    </source>
</evidence>
<proteinExistence type="predicted"/>
<evidence type="ECO:0000256" key="1">
    <source>
        <dbReference type="SAM" id="Phobius"/>
    </source>
</evidence>
<dbReference type="EMBL" id="DWWB01000047">
    <property type="protein sequence ID" value="HJC66730.1"/>
    <property type="molecule type" value="Genomic_DNA"/>
</dbReference>
<feature type="transmembrane region" description="Helical" evidence="1">
    <location>
        <begin position="283"/>
        <end position="301"/>
    </location>
</feature>
<feature type="transmembrane region" description="Helical" evidence="1">
    <location>
        <begin position="193"/>
        <end position="211"/>
    </location>
</feature>
<feature type="transmembrane region" description="Helical" evidence="1">
    <location>
        <begin position="115"/>
        <end position="134"/>
    </location>
</feature>